<dbReference type="Proteomes" id="UP000218628">
    <property type="component" value="Chromosome"/>
</dbReference>
<dbReference type="EMBL" id="CP023510">
    <property type="protein sequence ID" value="ATF63701.1"/>
    <property type="molecule type" value="Genomic_DNA"/>
</dbReference>
<evidence type="ECO:0000313" key="2">
    <source>
        <dbReference type="Proteomes" id="UP000218628"/>
    </source>
</evidence>
<organism evidence="1 2">
    <name type="scientific">Rothia mucilaginosa</name>
    <dbReference type="NCBI Taxonomy" id="43675"/>
    <lineage>
        <taxon>Bacteria</taxon>
        <taxon>Bacillati</taxon>
        <taxon>Actinomycetota</taxon>
        <taxon>Actinomycetes</taxon>
        <taxon>Micrococcales</taxon>
        <taxon>Micrococcaceae</taxon>
        <taxon>Rothia</taxon>
    </lineage>
</organism>
<evidence type="ECO:0000313" key="1">
    <source>
        <dbReference type="EMBL" id="ATF63701.1"/>
    </source>
</evidence>
<name>A0A291DGQ1_9MICC</name>
<gene>
    <name evidence="1" type="ORF">CO690_08425</name>
</gene>
<sequence length="207" mass="22305">MKSLCSIERIAIIRWVTIAYLGALVLPLLFLRYGNTIAVAQSALLIMLPIATAGLALSHAKVPASYVSFSIHDKVLLRFIAKSLLLAQVVNLCLSLLYVSIIGELVNERLSSHTALVLVFSSVVLTLACFALRLWTTSLVSWIVIIFFVVAGLPISTGDFANSPILFAVVPTTWILKGATFGSYIFSTGFLLAAISSGFLLTSVKRA</sequence>
<protein>
    <submittedName>
        <fullName evidence="1">Cytochrome C oxidase subunit IV</fullName>
    </submittedName>
</protein>
<accession>A0A291DGQ1</accession>
<reference evidence="2" key="1">
    <citation type="submission" date="2017-09" db="EMBL/GenBank/DDBJ databases">
        <title>FDA dAtabase for Regulatory Grade micrObial Sequences (FDA-ARGOS): Supporting development and validation of Infectious Disease Dx tests.</title>
        <authorList>
            <person name="Minogue T."/>
            <person name="Wolcott M."/>
            <person name="Wasieloski L."/>
            <person name="Aguilar W."/>
            <person name="Moore D."/>
            <person name="Tallon L."/>
            <person name="Sadzewicz L."/>
            <person name="Ott S."/>
            <person name="Zhao X."/>
            <person name="Nagaraj S."/>
            <person name="Vavikolanu K."/>
            <person name="Aluvathingal J."/>
            <person name="Nadendla S."/>
            <person name="Sichtig H."/>
        </authorList>
    </citation>
    <scope>NUCLEOTIDE SEQUENCE [LARGE SCALE GENOMIC DNA]</scope>
    <source>
        <strain evidence="2">FDAARGOS_369</strain>
    </source>
</reference>
<dbReference type="RefSeq" id="WP_005505326.1">
    <property type="nucleotide sequence ID" value="NZ_CAJZIR010000015.1"/>
</dbReference>
<dbReference type="AlphaFoldDB" id="A0A291DGQ1"/>
<proteinExistence type="predicted"/>